<evidence type="ECO:0000256" key="2">
    <source>
        <dbReference type="ARBA" id="ARBA00023002"/>
    </source>
</evidence>
<name>A0A3N0E0J7_9ACTN</name>
<accession>A0A3N0E0J7</accession>
<comment type="similarity">
    <text evidence="1 3 6">Belongs to the aldehyde dehydrogenase family.</text>
</comment>
<dbReference type="AlphaFoldDB" id="A0A3N0E0J7"/>
<dbReference type="GO" id="GO:0006081">
    <property type="term" value="P:aldehyde metabolic process"/>
    <property type="evidence" value="ECO:0007669"/>
    <property type="project" value="InterPro"/>
</dbReference>
<dbReference type="CDD" id="cd07099">
    <property type="entry name" value="ALDH_DDALDH"/>
    <property type="match status" value="1"/>
</dbReference>
<dbReference type="PROSITE" id="PS00070">
    <property type="entry name" value="ALDEHYDE_DEHYDR_CYS"/>
    <property type="match status" value="1"/>
</dbReference>
<gene>
    <name evidence="8" type="ORF">EFL95_03225</name>
</gene>
<dbReference type="InterPro" id="IPR015590">
    <property type="entry name" value="Aldehyde_DH_dom"/>
</dbReference>
<feature type="active site" evidence="4">
    <location>
        <position position="273"/>
    </location>
</feature>
<feature type="domain" description="Aldehyde dehydrogenase" evidence="7">
    <location>
        <begin position="7"/>
        <end position="458"/>
    </location>
</feature>
<evidence type="ECO:0000313" key="8">
    <source>
        <dbReference type="EMBL" id="RNL81371.1"/>
    </source>
</evidence>
<dbReference type="InterPro" id="IPR016161">
    <property type="entry name" value="Ald_DH/histidinol_DH"/>
</dbReference>
<keyword evidence="9" id="KW-1185">Reference proteome</keyword>
<dbReference type="InterPro" id="IPR016162">
    <property type="entry name" value="Ald_DH_N"/>
</dbReference>
<dbReference type="InterPro" id="IPR029510">
    <property type="entry name" value="Ald_DH_CS_GLU"/>
</dbReference>
<dbReference type="GO" id="GO:0016620">
    <property type="term" value="F:oxidoreductase activity, acting on the aldehyde or oxo group of donors, NAD or NADP as acceptor"/>
    <property type="evidence" value="ECO:0007669"/>
    <property type="project" value="InterPro"/>
</dbReference>
<protein>
    <recommendedName>
        <fullName evidence="3">Aldehyde dehydrogenase</fullName>
    </recommendedName>
</protein>
<dbReference type="Pfam" id="PF00171">
    <property type="entry name" value="Aldedh"/>
    <property type="match status" value="1"/>
</dbReference>
<dbReference type="Gene3D" id="3.40.309.10">
    <property type="entry name" value="Aldehyde Dehydrogenase, Chain A, domain 2"/>
    <property type="match status" value="1"/>
</dbReference>
<evidence type="ECO:0000256" key="1">
    <source>
        <dbReference type="ARBA" id="ARBA00009986"/>
    </source>
</evidence>
<evidence type="ECO:0000259" key="7">
    <source>
        <dbReference type="Pfam" id="PF00171"/>
    </source>
</evidence>
<dbReference type="EMBL" id="RJSG01000001">
    <property type="protein sequence ID" value="RNL81371.1"/>
    <property type="molecule type" value="Genomic_DNA"/>
</dbReference>
<keyword evidence="2 3" id="KW-0560">Oxidoreductase</keyword>
<organism evidence="8 9">
    <name type="scientific">Nocardioides marmorisolisilvae</name>
    <dbReference type="NCBI Taxonomy" id="1542737"/>
    <lineage>
        <taxon>Bacteria</taxon>
        <taxon>Bacillati</taxon>
        <taxon>Actinomycetota</taxon>
        <taxon>Actinomycetes</taxon>
        <taxon>Propionibacteriales</taxon>
        <taxon>Nocardioidaceae</taxon>
        <taxon>Nocardioides</taxon>
    </lineage>
</organism>
<evidence type="ECO:0000256" key="3">
    <source>
        <dbReference type="PIRNR" id="PIRNR036492"/>
    </source>
</evidence>
<dbReference type="InterPro" id="IPR012394">
    <property type="entry name" value="Aldehyde_DH_NAD(P)"/>
</dbReference>
<dbReference type="PROSITE" id="PS00687">
    <property type="entry name" value="ALDEHYDE_DEHYDR_GLU"/>
    <property type="match status" value="1"/>
</dbReference>
<evidence type="ECO:0000256" key="6">
    <source>
        <dbReference type="RuleBase" id="RU003345"/>
    </source>
</evidence>
<dbReference type="PANTHER" id="PTHR11699">
    <property type="entry name" value="ALDEHYDE DEHYDROGENASE-RELATED"/>
    <property type="match status" value="1"/>
</dbReference>
<dbReference type="RefSeq" id="WP_123232575.1">
    <property type="nucleotide sequence ID" value="NZ_RJSG01000001.1"/>
</dbReference>
<proteinExistence type="inferred from homology"/>
<dbReference type="InterPro" id="IPR016163">
    <property type="entry name" value="Ald_DH_C"/>
</dbReference>
<reference evidence="8 9" key="1">
    <citation type="submission" date="2018-11" db="EMBL/GenBank/DDBJ databases">
        <authorList>
            <person name="Li F."/>
        </authorList>
    </citation>
    <scope>NUCLEOTIDE SEQUENCE [LARGE SCALE GENOMIC DNA]</scope>
    <source>
        <strain evidence="8 9">KIS18-7</strain>
    </source>
</reference>
<dbReference type="SUPFAM" id="SSF53720">
    <property type="entry name" value="ALDH-like"/>
    <property type="match status" value="1"/>
</dbReference>
<feature type="active site" evidence="4 5">
    <location>
        <position position="239"/>
    </location>
</feature>
<sequence>MTQTIADTFTVTNPATGESVGTFPIHTAEDIAERAAAGREAQLWWAGLSFAERKRRINRWIAAIGQMSDELCELGYRETGRPRGDVQFELIAGLEDLRWAAAHAKRVLKPRKVAPGMALFNFGAEVSYPPLGVVGVIAPWNVPIYTVLCGLAYALAAGNAAIVKPSEYAAASSVQVIDAFYTANPDAPKGLITWVTGFAETGSALCKAGLDKIAFTGSVPTGRKVMAACAENLTPVLLELGGKDVTIIAEDADLDAAARAVVWGGFFNGGQACVGIERVYVVQAVRDAFLGKVKEIADQVTAGLDENDAYGPMIVPSQIDVVRRHVTAAIEGGAIALVGGVDSIRAPFVDPVVLVDVPEDNAAVQEETFGPVIVINTVADTAEAIRRGNATRFGLGSSVFSKGRGKEIARQLKAGGTTINSALTFVGMPSVPFGGIGDSGFGRFHGDDGLREFSAPKATTNKRFQMGPDMQSFPRRPDDFEQVRKMVKFRYAKRRGA</sequence>
<dbReference type="OrthoDB" id="6882680at2"/>
<comment type="caution">
    <text evidence="8">The sequence shown here is derived from an EMBL/GenBank/DDBJ whole genome shotgun (WGS) entry which is preliminary data.</text>
</comment>
<evidence type="ECO:0000256" key="4">
    <source>
        <dbReference type="PIRSR" id="PIRSR036492-1"/>
    </source>
</evidence>
<evidence type="ECO:0000313" key="9">
    <source>
        <dbReference type="Proteomes" id="UP000277094"/>
    </source>
</evidence>
<dbReference type="Gene3D" id="3.40.605.10">
    <property type="entry name" value="Aldehyde Dehydrogenase, Chain A, domain 1"/>
    <property type="match status" value="1"/>
</dbReference>
<evidence type="ECO:0000256" key="5">
    <source>
        <dbReference type="PROSITE-ProRule" id="PRU10007"/>
    </source>
</evidence>
<dbReference type="InterPro" id="IPR016160">
    <property type="entry name" value="Ald_DH_CS_CYS"/>
</dbReference>
<dbReference type="Proteomes" id="UP000277094">
    <property type="component" value="Unassembled WGS sequence"/>
</dbReference>
<dbReference type="PIRSF" id="PIRSF036492">
    <property type="entry name" value="ALDH"/>
    <property type="match status" value="1"/>
</dbReference>